<gene>
    <name evidence="1" type="ORF">D2V08_10855</name>
</gene>
<dbReference type="Gene3D" id="1.10.150.240">
    <property type="entry name" value="Putative phosphatase, domain 2"/>
    <property type="match status" value="1"/>
</dbReference>
<dbReference type="SUPFAM" id="SSF56784">
    <property type="entry name" value="HAD-like"/>
    <property type="match status" value="1"/>
</dbReference>
<organism evidence="1 2">
    <name type="scientific">Flagellimonas lutimaris</name>
    <dbReference type="NCBI Taxonomy" id="475082"/>
    <lineage>
        <taxon>Bacteria</taxon>
        <taxon>Pseudomonadati</taxon>
        <taxon>Bacteroidota</taxon>
        <taxon>Flavobacteriia</taxon>
        <taxon>Flavobacteriales</taxon>
        <taxon>Flavobacteriaceae</taxon>
        <taxon>Flagellimonas</taxon>
    </lineage>
</organism>
<dbReference type="InterPro" id="IPR023198">
    <property type="entry name" value="PGP-like_dom2"/>
</dbReference>
<comment type="caution">
    <text evidence="1">The sequence shown here is derived from an EMBL/GenBank/DDBJ whole genome shotgun (WGS) entry which is preliminary data.</text>
</comment>
<dbReference type="PANTHER" id="PTHR43611">
    <property type="entry name" value="ALPHA-D-GLUCOSE 1-PHOSPHATE PHOSPHATASE"/>
    <property type="match status" value="1"/>
</dbReference>
<dbReference type="OrthoDB" id="9797415at2"/>
<dbReference type="NCBIfam" id="TIGR01509">
    <property type="entry name" value="HAD-SF-IA-v3"/>
    <property type="match status" value="1"/>
</dbReference>
<dbReference type="CDD" id="cd02603">
    <property type="entry name" value="HAD_sEH-N_like"/>
    <property type="match status" value="1"/>
</dbReference>
<accession>A0A3A1N659</accession>
<dbReference type="RefSeq" id="WP_119608180.1">
    <property type="nucleotide sequence ID" value="NZ_QXFH01000072.1"/>
</dbReference>
<dbReference type="SFLD" id="SFLDS00003">
    <property type="entry name" value="Haloacid_Dehalogenase"/>
    <property type="match status" value="1"/>
</dbReference>
<dbReference type="InterPro" id="IPR023214">
    <property type="entry name" value="HAD_sf"/>
</dbReference>
<dbReference type="SFLD" id="SFLDG01129">
    <property type="entry name" value="C1.5:_HAD__Beta-PGM__Phosphata"/>
    <property type="match status" value="1"/>
</dbReference>
<evidence type="ECO:0000313" key="2">
    <source>
        <dbReference type="Proteomes" id="UP000266067"/>
    </source>
</evidence>
<name>A0A3A1N659_9FLAO</name>
<dbReference type="Gene3D" id="3.40.50.1000">
    <property type="entry name" value="HAD superfamily/HAD-like"/>
    <property type="match status" value="1"/>
</dbReference>
<dbReference type="InterPro" id="IPR006439">
    <property type="entry name" value="HAD-SF_hydro_IA"/>
</dbReference>
<dbReference type="PANTHER" id="PTHR43611:SF3">
    <property type="entry name" value="FLAVIN MONONUCLEOTIDE HYDROLASE 1, CHLOROPLATIC"/>
    <property type="match status" value="1"/>
</dbReference>
<keyword evidence="2" id="KW-1185">Reference proteome</keyword>
<dbReference type="EMBL" id="QXFH01000072">
    <property type="protein sequence ID" value="RIV32918.1"/>
    <property type="molecule type" value="Genomic_DNA"/>
</dbReference>
<sequence>MIKNIILDFGDVLINLDKPATAKAMVQHGFTEVTPNLEGLFQNYEKGLISSSDFLDEVSTRFPKASREYLTQAWNSILLDFPEERLQFIEDLAKENQYKMILLSNTNDLHIECVKEQMGIHRFNRFKNAFDKFYLSYEIGMRKPDSEIFDFVLQENNLAADETFFVDDVKENTDSALQLGIKVWNLQVGKEDIAQLKSKL</sequence>
<dbReference type="AlphaFoldDB" id="A0A3A1N659"/>
<dbReference type="Proteomes" id="UP000266067">
    <property type="component" value="Unassembled WGS sequence"/>
</dbReference>
<protein>
    <submittedName>
        <fullName evidence="1">HAD family phosphatase</fullName>
    </submittedName>
</protein>
<dbReference type="Pfam" id="PF00702">
    <property type="entry name" value="Hydrolase"/>
    <property type="match status" value="1"/>
</dbReference>
<evidence type="ECO:0000313" key="1">
    <source>
        <dbReference type="EMBL" id="RIV32918.1"/>
    </source>
</evidence>
<proteinExistence type="predicted"/>
<dbReference type="InterPro" id="IPR036412">
    <property type="entry name" value="HAD-like_sf"/>
</dbReference>
<reference evidence="1 2" key="1">
    <citation type="submission" date="2018-08" db="EMBL/GenBank/DDBJ databases">
        <title>Proposal of Muricauda 72 sp.nov. and Muricauda NH166 sp.nov., isolated from seawater.</title>
        <authorList>
            <person name="Cheng H."/>
            <person name="Wu Y.-H."/>
            <person name="Guo L.-L."/>
            <person name="Xu X.-W."/>
        </authorList>
    </citation>
    <scope>NUCLEOTIDE SEQUENCE [LARGE SCALE GENOMIC DNA]</scope>
    <source>
        <strain evidence="1 2">KCTC 22173</strain>
    </source>
</reference>